<dbReference type="Proteomes" id="UP000254841">
    <property type="component" value="Unassembled WGS sequence"/>
</dbReference>
<accession>A0A377J4R5</accession>
<sequence>MSYDTKTMRIVRIFHALVNGEHISMRECAKEFNVDLRTIQRDINQRLGFLPIQKDKEGKCFLQAESLGKLGFKDIREFARVSGIWGLFPSLDDKFIGDLLHIPLPDYWDNHSKDPAPIASKSSPFAIKNQGFEDISSHKDMFMLLARAILKQHTIHFSYKSTPRQANPYRLLNNNGIWYLLADESGTLKHFTFTHIKHLRLEEARFKPSPAIESIVEKSSAKWVNPHAKSATLQIQNTAKEYFMRKAFISNIRLDSHDATHFYITCEYSYDDEILNLAKMFLPFIIILEPAHLQKQLNQILQEYLSTTY</sequence>
<dbReference type="EMBL" id="UGHV01000001">
    <property type="protein sequence ID" value="STO97440.1"/>
    <property type="molecule type" value="Genomic_DNA"/>
</dbReference>
<dbReference type="PANTHER" id="PTHR34580">
    <property type="match status" value="1"/>
</dbReference>
<evidence type="ECO:0000313" key="2">
    <source>
        <dbReference type="EMBL" id="STO97440.1"/>
    </source>
</evidence>
<dbReference type="Pfam" id="PF13280">
    <property type="entry name" value="WYL"/>
    <property type="match status" value="1"/>
</dbReference>
<dbReference type="InterPro" id="IPR051534">
    <property type="entry name" value="CBASS_pafABC_assoc_protein"/>
</dbReference>
<dbReference type="AlphaFoldDB" id="A0A377J4R5"/>
<name>A0A377J4R5_9HELI</name>
<feature type="domain" description="WYL" evidence="1">
    <location>
        <begin position="141"/>
        <end position="200"/>
    </location>
</feature>
<evidence type="ECO:0000313" key="3">
    <source>
        <dbReference type="Proteomes" id="UP000254841"/>
    </source>
</evidence>
<dbReference type="PANTHER" id="PTHR34580:SF1">
    <property type="entry name" value="PROTEIN PAFC"/>
    <property type="match status" value="1"/>
</dbReference>
<evidence type="ECO:0000259" key="1">
    <source>
        <dbReference type="Pfam" id="PF13280"/>
    </source>
</evidence>
<dbReference type="InterPro" id="IPR026881">
    <property type="entry name" value="WYL_dom"/>
</dbReference>
<dbReference type="PROSITE" id="PS52050">
    <property type="entry name" value="WYL"/>
    <property type="match status" value="1"/>
</dbReference>
<dbReference type="RefSeq" id="WP_181814220.1">
    <property type="nucleotide sequence ID" value="NZ_UGHV01000001.1"/>
</dbReference>
<reference evidence="2 3" key="1">
    <citation type="submission" date="2018-06" db="EMBL/GenBank/DDBJ databases">
        <authorList>
            <consortium name="Pathogen Informatics"/>
            <person name="Doyle S."/>
        </authorList>
    </citation>
    <scope>NUCLEOTIDE SEQUENCE [LARGE SCALE GENOMIC DNA]</scope>
    <source>
        <strain evidence="2 3">NCTC12410</strain>
    </source>
</reference>
<gene>
    <name evidence="2" type="ORF">NCTC12410_01271</name>
</gene>
<protein>
    <submittedName>
        <fullName evidence="2">Transcriptional regulator</fullName>
    </submittedName>
</protein>
<organism evidence="2 3">
    <name type="scientific">Helicobacter canis</name>
    <dbReference type="NCBI Taxonomy" id="29419"/>
    <lineage>
        <taxon>Bacteria</taxon>
        <taxon>Pseudomonadati</taxon>
        <taxon>Campylobacterota</taxon>
        <taxon>Epsilonproteobacteria</taxon>
        <taxon>Campylobacterales</taxon>
        <taxon>Helicobacteraceae</taxon>
        <taxon>Helicobacter</taxon>
    </lineage>
</organism>
<proteinExistence type="predicted"/>